<dbReference type="Gene3D" id="3.90.550.10">
    <property type="entry name" value="Spore Coat Polysaccharide Biosynthesis Protein SpsA, Chain A"/>
    <property type="match status" value="1"/>
</dbReference>
<proteinExistence type="predicted"/>
<keyword evidence="1" id="KW-0997">Cell inner membrane</keyword>
<protein>
    <submittedName>
        <fullName evidence="3">Glycosyltransferase family 2 protein</fullName>
    </submittedName>
</protein>
<name>A0AAW6PW19_PSEPU</name>
<dbReference type="AlphaFoldDB" id="A0AAW6PW19"/>
<dbReference type="RefSeq" id="WP_236197787.1">
    <property type="nucleotide sequence ID" value="NZ_BQII01000010.1"/>
</dbReference>
<dbReference type="PANTHER" id="PTHR43685:SF2">
    <property type="entry name" value="GLYCOSYLTRANSFERASE 2-LIKE DOMAIN-CONTAINING PROTEIN"/>
    <property type="match status" value="1"/>
</dbReference>
<evidence type="ECO:0000313" key="4">
    <source>
        <dbReference type="Proteomes" id="UP001217741"/>
    </source>
</evidence>
<feature type="domain" description="Glycosyltransferase 2-like" evidence="2">
    <location>
        <begin position="20"/>
        <end position="124"/>
    </location>
</feature>
<dbReference type="Pfam" id="PF00535">
    <property type="entry name" value="Glycos_transf_2"/>
    <property type="match status" value="1"/>
</dbReference>
<dbReference type="SUPFAM" id="SSF53448">
    <property type="entry name" value="Nucleotide-diphospho-sugar transferases"/>
    <property type="match status" value="1"/>
</dbReference>
<dbReference type="PANTHER" id="PTHR43685">
    <property type="entry name" value="GLYCOSYLTRANSFERASE"/>
    <property type="match status" value="1"/>
</dbReference>
<dbReference type="Proteomes" id="UP001217741">
    <property type="component" value="Unassembled WGS sequence"/>
</dbReference>
<dbReference type="InterPro" id="IPR001173">
    <property type="entry name" value="Glyco_trans_2-like"/>
</dbReference>
<keyword evidence="1" id="KW-0472">Membrane</keyword>
<reference evidence="3" key="1">
    <citation type="submission" date="2023-03" db="EMBL/GenBank/DDBJ databases">
        <title>Draft assemblies of triclosan tolerant bacteria isolated from returned activated sludge.</title>
        <authorList>
            <person name="Van Hamelsveld S."/>
        </authorList>
    </citation>
    <scope>NUCLEOTIDE SEQUENCE</scope>
    <source>
        <strain evidence="3">GW210012_S60</strain>
    </source>
</reference>
<dbReference type="InterPro" id="IPR050834">
    <property type="entry name" value="Glycosyltransf_2"/>
</dbReference>
<evidence type="ECO:0000313" key="3">
    <source>
        <dbReference type="EMBL" id="MDF3874346.1"/>
    </source>
</evidence>
<comment type="caution">
    <text evidence="3">The sequence shown here is derived from an EMBL/GenBank/DDBJ whole genome shotgun (WGS) entry which is preliminary data.</text>
</comment>
<evidence type="ECO:0000259" key="2">
    <source>
        <dbReference type="Pfam" id="PF00535"/>
    </source>
</evidence>
<sequence length="320" mass="35893">MAISYQSSIGLEEKGAEVAILMCTYNGASFLREQLDSFGAQTYSNWTLYVSDDGSSDATGQILTEYQQRWGAGRLQVFEGPRQGFAKNFISLLKRPAVQARFYAFSDQDDVWFSDKLERSLAKLVTMPLEKPALYCSRTRLVDSDRNAAGYSPLFTRRPSFQNALVQSLAGANTMMINQQARSLLVQLPEDASIVAHDWLAYILVTGCGGFVLYDSQASLEYRQHTDNLIGANNTFSARLNRLRKMLSGRFVRWNDANLEILRAMSPLLTQENRTILAHFEKGRHLGLAARLCALRRSGVYRQTFVGNITLMIAACLARI</sequence>
<dbReference type="InterPro" id="IPR029044">
    <property type="entry name" value="Nucleotide-diphossugar_trans"/>
</dbReference>
<dbReference type="CDD" id="cd04196">
    <property type="entry name" value="GT_2_like_d"/>
    <property type="match status" value="1"/>
</dbReference>
<evidence type="ECO:0000256" key="1">
    <source>
        <dbReference type="ARBA" id="ARBA00022519"/>
    </source>
</evidence>
<gene>
    <name evidence="3" type="ORF">P3W50_28340</name>
</gene>
<accession>A0AAW6PW19</accession>
<organism evidence="3 4">
    <name type="scientific">Pseudomonas putida</name>
    <name type="common">Arthrobacter siderocapsulatus</name>
    <dbReference type="NCBI Taxonomy" id="303"/>
    <lineage>
        <taxon>Bacteria</taxon>
        <taxon>Pseudomonadati</taxon>
        <taxon>Pseudomonadota</taxon>
        <taxon>Gammaproteobacteria</taxon>
        <taxon>Pseudomonadales</taxon>
        <taxon>Pseudomonadaceae</taxon>
        <taxon>Pseudomonas</taxon>
    </lineage>
</organism>
<dbReference type="EMBL" id="JARJLO010000415">
    <property type="protein sequence ID" value="MDF3874346.1"/>
    <property type="molecule type" value="Genomic_DNA"/>
</dbReference>
<keyword evidence="1" id="KW-1003">Cell membrane</keyword>